<keyword evidence="2" id="KW-0964">Secreted</keyword>
<reference evidence="5" key="1">
    <citation type="submission" date="2020-11" db="EMBL/GenBank/DDBJ databases">
        <authorList>
            <person name="Tran Van P."/>
        </authorList>
    </citation>
    <scope>NUCLEOTIDE SEQUENCE</scope>
</reference>
<keyword evidence="6" id="KW-1185">Reference proteome</keyword>
<evidence type="ECO:0000313" key="6">
    <source>
        <dbReference type="Proteomes" id="UP000728032"/>
    </source>
</evidence>
<dbReference type="Pfam" id="PF06377">
    <property type="entry name" value="Adipokin_hormo"/>
    <property type="match status" value="1"/>
</dbReference>
<dbReference type="AlphaFoldDB" id="A0A7R9MS76"/>
<dbReference type="EMBL" id="CAJPVJ010044525">
    <property type="protein sequence ID" value="CAG2182384.1"/>
    <property type="molecule type" value="Genomic_DNA"/>
</dbReference>
<feature type="non-terminal residue" evidence="5">
    <location>
        <position position="1"/>
    </location>
</feature>
<dbReference type="GO" id="GO:0005179">
    <property type="term" value="F:hormone activity"/>
    <property type="evidence" value="ECO:0007669"/>
    <property type="project" value="InterPro"/>
</dbReference>
<evidence type="ECO:0000313" key="5">
    <source>
        <dbReference type="EMBL" id="CAD7665247.1"/>
    </source>
</evidence>
<proteinExistence type="predicted"/>
<sequence length="81" mass="9034">ILVTLVTMALVVILLLDMTSAQITFSKDWRPGGKRSLNDYGCQQMNDMAVIKIRDLIKRESLNILQCESGSHITAPNDSIK</sequence>
<keyword evidence="3 4" id="KW-0732">Signal</keyword>
<comment type="subcellular location">
    <subcellularLocation>
        <location evidence="1">Secreted</location>
    </subcellularLocation>
</comment>
<organism evidence="5">
    <name type="scientific">Oppiella nova</name>
    <dbReference type="NCBI Taxonomy" id="334625"/>
    <lineage>
        <taxon>Eukaryota</taxon>
        <taxon>Metazoa</taxon>
        <taxon>Ecdysozoa</taxon>
        <taxon>Arthropoda</taxon>
        <taxon>Chelicerata</taxon>
        <taxon>Arachnida</taxon>
        <taxon>Acari</taxon>
        <taxon>Acariformes</taxon>
        <taxon>Sarcoptiformes</taxon>
        <taxon>Oribatida</taxon>
        <taxon>Brachypylina</taxon>
        <taxon>Oppioidea</taxon>
        <taxon>Oppiidae</taxon>
        <taxon>Oppiella</taxon>
    </lineage>
</organism>
<protein>
    <submittedName>
        <fullName evidence="5">Uncharacterized protein</fullName>
    </submittedName>
</protein>
<dbReference type="InterPro" id="IPR010475">
    <property type="entry name" value="AKH/RPCH_hormone"/>
</dbReference>
<gene>
    <name evidence="5" type="ORF">ONB1V03_LOCUS21805</name>
</gene>
<accession>A0A7R9MS76</accession>
<name>A0A7R9MS76_9ACAR</name>
<evidence type="ECO:0000256" key="2">
    <source>
        <dbReference type="ARBA" id="ARBA00022525"/>
    </source>
</evidence>
<dbReference type="GO" id="GO:0005576">
    <property type="term" value="C:extracellular region"/>
    <property type="evidence" value="ECO:0007669"/>
    <property type="project" value="UniProtKB-SubCell"/>
</dbReference>
<dbReference type="EMBL" id="OC959350">
    <property type="protein sequence ID" value="CAD7665247.1"/>
    <property type="molecule type" value="Genomic_DNA"/>
</dbReference>
<dbReference type="Proteomes" id="UP000728032">
    <property type="component" value="Unassembled WGS sequence"/>
</dbReference>
<evidence type="ECO:0000256" key="1">
    <source>
        <dbReference type="ARBA" id="ARBA00004613"/>
    </source>
</evidence>
<feature type="signal peptide" evidence="4">
    <location>
        <begin position="1"/>
        <end position="21"/>
    </location>
</feature>
<feature type="chain" id="PRO_5036211590" evidence="4">
    <location>
        <begin position="22"/>
        <end position="81"/>
    </location>
</feature>
<evidence type="ECO:0000256" key="3">
    <source>
        <dbReference type="ARBA" id="ARBA00022729"/>
    </source>
</evidence>
<dbReference type="OrthoDB" id="6507449at2759"/>
<evidence type="ECO:0000256" key="4">
    <source>
        <dbReference type="SAM" id="SignalP"/>
    </source>
</evidence>